<dbReference type="Pfam" id="PF09685">
    <property type="entry name" value="MamF_MmsF"/>
    <property type="match status" value="1"/>
</dbReference>
<proteinExistence type="predicted"/>
<dbReference type="OrthoDB" id="5546837at2759"/>
<dbReference type="GO" id="GO:0016020">
    <property type="term" value="C:membrane"/>
    <property type="evidence" value="ECO:0007669"/>
    <property type="project" value="UniProtKB-SubCell"/>
</dbReference>
<gene>
    <name evidence="6" type="ORF">FVE85_3320</name>
</gene>
<evidence type="ECO:0000256" key="5">
    <source>
        <dbReference type="SAM" id="Phobius"/>
    </source>
</evidence>
<feature type="transmembrane region" description="Helical" evidence="5">
    <location>
        <begin position="93"/>
        <end position="117"/>
    </location>
</feature>
<dbReference type="InterPro" id="IPR019109">
    <property type="entry name" value="MamF_MmsF"/>
</dbReference>
<feature type="transmembrane region" description="Helical" evidence="5">
    <location>
        <begin position="67"/>
        <end position="87"/>
    </location>
</feature>
<dbReference type="Proteomes" id="UP000324585">
    <property type="component" value="Unassembled WGS sequence"/>
</dbReference>
<evidence type="ECO:0000313" key="6">
    <source>
        <dbReference type="EMBL" id="KAA8495079.1"/>
    </source>
</evidence>
<comment type="subcellular location">
    <subcellularLocation>
        <location evidence="1">Membrane</location>
        <topology evidence="1">Multi-pass membrane protein</topology>
    </subcellularLocation>
</comment>
<evidence type="ECO:0000256" key="2">
    <source>
        <dbReference type="ARBA" id="ARBA00022692"/>
    </source>
</evidence>
<dbReference type="AlphaFoldDB" id="A0A5J4YU98"/>
<dbReference type="PANTHER" id="PTHR36460">
    <property type="entry name" value="UPF0132 DOMAIN PROTEIN (AFU_ORTHOLOGUE AFUA_3G10255)"/>
    <property type="match status" value="1"/>
</dbReference>
<feature type="transmembrane region" description="Helical" evidence="5">
    <location>
        <begin position="32"/>
        <end position="55"/>
    </location>
</feature>
<protein>
    <submittedName>
        <fullName evidence="6">UPF0132 membrane protein</fullName>
    </submittedName>
</protein>
<comment type="caution">
    <text evidence="6">The sequence shown here is derived from an EMBL/GenBank/DDBJ whole genome shotgun (WGS) entry which is preliminary data.</text>
</comment>
<accession>A0A5J4YU98</accession>
<keyword evidence="2 5" id="KW-0812">Transmembrane</keyword>
<evidence type="ECO:0000256" key="4">
    <source>
        <dbReference type="ARBA" id="ARBA00023136"/>
    </source>
</evidence>
<reference evidence="7" key="1">
    <citation type="journal article" date="2019" name="Nat. Commun.">
        <title>Expansion of phycobilisome linker gene families in mesophilic red algae.</title>
        <authorList>
            <person name="Lee J."/>
            <person name="Kim D."/>
            <person name="Bhattacharya D."/>
            <person name="Yoon H.S."/>
        </authorList>
    </citation>
    <scope>NUCLEOTIDE SEQUENCE [LARGE SCALE GENOMIC DNA]</scope>
    <source>
        <strain evidence="7">CCMP 1328</strain>
    </source>
</reference>
<dbReference type="EMBL" id="VRMN01000004">
    <property type="protein sequence ID" value="KAA8495079.1"/>
    <property type="molecule type" value="Genomic_DNA"/>
</dbReference>
<dbReference type="PANTHER" id="PTHR36460:SF1">
    <property type="entry name" value="UPF0132 DOMAIN PROTEIN (AFU_ORTHOLOGUE AFUA_3G10255)"/>
    <property type="match status" value="1"/>
</dbReference>
<evidence type="ECO:0000256" key="3">
    <source>
        <dbReference type="ARBA" id="ARBA00022989"/>
    </source>
</evidence>
<sequence length="139" mass="15265">MPDYKTIGEDAKEALGNTRDQVLYDKSTRTGVPIHVAAVLCYLFTWVGGIVVLALEHRNAYLKFHACQSIAFFLLVSALGALIGFFRGMLFGLAGWLSIVLGVISLLAWLGLMWKAFTGADTGEKYKVPFLGNLVEDHI</sequence>
<evidence type="ECO:0000313" key="7">
    <source>
        <dbReference type="Proteomes" id="UP000324585"/>
    </source>
</evidence>
<name>A0A5J4YU98_PORPP</name>
<evidence type="ECO:0000256" key="1">
    <source>
        <dbReference type="ARBA" id="ARBA00004141"/>
    </source>
</evidence>
<keyword evidence="7" id="KW-1185">Reference proteome</keyword>
<keyword evidence="4 5" id="KW-0472">Membrane</keyword>
<organism evidence="6 7">
    <name type="scientific">Porphyridium purpureum</name>
    <name type="common">Red alga</name>
    <name type="synonym">Porphyridium cruentum</name>
    <dbReference type="NCBI Taxonomy" id="35688"/>
    <lineage>
        <taxon>Eukaryota</taxon>
        <taxon>Rhodophyta</taxon>
        <taxon>Bangiophyceae</taxon>
        <taxon>Porphyridiales</taxon>
        <taxon>Porphyridiaceae</taxon>
        <taxon>Porphyridium</taxon>
    </lineage>
</organism>
<keyword evidence="3 5" id="KW-1133">Transmembrane helix</keyword>